<name>A0A5C9A763_9GAMM</name>
<keyword evidence="1" id="KW-0645">Protease</keyword>
<accession>A0A5C9A763</accession>
<evidence type="ECO:0000313" key="2">
    <source>
        <dbReference type="Proteomes" id="UP000321039"/>
    </source>
</evidence>
<dbReference type="GO" id="GO:0006508">
    <property type="term" value="P:proteolysis"/>
    <property type="evidence" value="ECO:0007669"/>
    <property type="project" value="UniProtKB-KW"/>
</dbReference>
<dbReference type="Pfam" id="PF13975">
    <property type="entry name" value="gag-asp_proteas"/>
    <property type="match status" value="1"/>
</dbReference>
<dbReference type="InterPro" id="IPR034122">
    <property type="entry name" value="Retropepsin-like_bacterial"/>
</dbReference>
<dbReference type="SUPFAM" id="SSF50630">
    <property type="entry name" value="Acid proteases"/>
    <property type="match status" value="1"/>
</dbReference>
<sequence length="200" mass="21371">MLAVLPAHATSLVVEALLPNTAVITIDGTRKTLRAGQSHGSVKLISADANAAVVEVDGQRQTVKMHQRITSNYKAPETRVVSIPRDALMQYRTTAHVNGRQMQVIVDTGANVVAMNSAHAKSLGVDYASGQPARMETASGVTAAWVVNLRSVDVGGIRVDNVQATVAEGAFPSDILLGMTYLRHVKMSEENGVLSLSREW</sequence>
<dbReference type="PROSITE" id="PS00141">
    <property type="entry name" value="ASP_PROTEASE"/>
    <property type="match status" value="1"/>
</dbReference>
<reference evidence="1 2" key="1">
    <citation type="submission" date="2019-08" db="EMBL/GenBank/DDBJ databases">
        <title>Parahaliea maris sp. nov., isolated from the surface seawater.</title>
        <authorList>
            <person name="Liu Y."/>
        </authorList>
    </citation>
    <scope>NUCLEOTIDE SEQUENCE [LARGE SCALE GENOMIC DNA]</scope>
    <source>
        <strain evidence="1 2">HSLHS9</strain>
    </source>
</reference>
<dbReference type="Gene3D" id="2.40.70.10">
    <property type="entry name" value="Acid Proteases"/>
    <property type="match status" value="1"/>
</dbReference>
<proteinExistence type="predicted"/>
<dbReference type="EMBL" id="VRZA01000001">
    <property type="protein sequence ID" value="TXS96815.1"/>
    <property type="molecule type" value="Genomic_DNA"/>
</dbReference>
<organism evidence="1 2">
    <name type="scientific">Parahaliea maris</name>
    <dbReference type="NCBI Taxonomy" id="2716870"/>
    <lineage>
        <taxon>Bacteria</taxon>
        <taxon>Pseudomonadati</taxon>
        <taxon>Pseudomonadota</taxon>
        <taxon>Gammaproteobacteria</taxon>
        <taxon>Cellvibrionales</taxon>
        <taxon>Halieaceae</taxon>
        <taxon>Parahaliea</taxon>
    </lineage>
</organism>
<dbReference type="AlphaFoldDB" id="A0A5C9A763"/>
<dbReference type="Proteomes" id="UP000321039">
    <property type="component" value="Unassembled WGS sequence"/>
</dbReference>
<dbReference type="InterPro" id="IPR021109">
    <property type="entry name" value="Peptidase_aspartic_dom_sf"/>
</dbReference>
<dbReference type="CDD" id="cd05483">
    <property type="entry name" value="retropepsin_like_bacteria"/>
    <property type="match status" value="1"/>
</dbReference>
<keyword evidence="1" id="KW-0378">Hydrolase</keyword>
<dbReference type="GO" id="GO:0004190">
    <property type="term" value="F:aspartic-type endopeptidase activity"/>
    <property type="evidence" value="ECO:0007669"/>
    <property type="project" value="InterPro"/>
</dbReference>
<dbReference type="NCBIfam" id="TIGR02281">
    <property type="entry name" value="clan_AA_DTGA"/>
    <property type="match status" value="1"/>
</dbReference>
<comment type="caution">
    <text evidence="1">The sequence shown here is derived from an EMBL/GenBank/DDBJ whole genome shotgun (WGS) entry which is preliminary data.</text>
</comment>
<evidence type="ECO:0000313" key="1">
    <source>
        <dbReference type="EMBL" id="TXS96815.1"/>
    </source>
</evidence>
<keyword evidence="2" id="KW-1185">Reference proteome</keyword>
<dbReference type="InterPro" id="IPR011969">
    <property type="entry name" value="Clan_AA_Asp_peptidase_C"/>
</dbReference>
<dbReference type="EC" id="3.4.23.-" evidence="1"/>
<protein>
    <submittedName>
        <fullName evidence="1">TIGR02281 family clan AA aspartic protease</fullName>
        <ecNumber evidence="1">3.4.23.-</ecNumber>
    </submittedName>
</protein>
<dbReference type="InterPro" id="IPR001969">
    <property type="entry name" value="Aspartic_peptidase_AS"/>
</dbReference>
<gene>
    <name evidence="1" type="ORF">FV139_04315</name>
</gene>